<dbReference type="GO" id="GO:0070192">
    <property type="term" value="P:chromosome organization involved in meiotic cell cycle"/>
    <property type="evidence" value="ECO:0007669"/>
    <property type="project" value="TreeGrafter"/>
</dbReference>
<feature type="region of interest" description="Disordered" evidence="11">
    <location>
        <begin position="332"/>
        <end position="361"/>
    </location>
</feature>
<dbReference type="PANTHER" id="PTHR18867:SF12">
    <property type="entry name" value="DNA REPAIR PROTEIN RAD50"/>
    <property type="match status" value="1"/>
</dbReference>
<dbReference type="PANTHER" id="PTHR18867">
    <property type="entry name" value="RAD50"/>
    <property type="match status" value="1"/>
</dbReference>
<dbReference type="GO" id="GO:0016887">
    <property type="term" value="F:ATP hydrolysis activity"/>
    <property type="evidence" value="ECO:0007669"/>
    <property type="project" value="InterPro"/>
</dbReference>
<reference evidence="13 14" key="1">
    <citation type="submission" date="2020-03" db="EMBL/GenBank/DDBJ databases">
        <title>Genome sequence of Toxoplasma gondii RH-88 strain.</title>
        <authorList>
            <person name="Lorenzi H.A."/>
            <person name="Venepally P."/>
            <person name="Rozenberg A."/>
            <person name="Sibley D."/>
        </authorList>
    </citation>
    <scope>NUCLEOTIDE SEQUENCE [LARGE SCALE GENOMIC DNA]</scope>
    <source>
        <strain evidence="13 14">RH-88</strain>
    </source>
</reference>
<protein>
    <submittedName>
        <fullName evidence="13">RecF/RecN/SMC N terminal domain-containing protein</fullName>
    </submittedName>
</protein>
<dbReference type="InterPro" id="IPR027417">
    <property type="entry name" value="P-loop_NTPase"/>
</dbReference>
<dbReference type="GO" id="GO:0003691">
    <property type="term" value="F:double-stranded telomeric DNA binding"/>
    <property type="evidence" value="ECO:0007669"/>
    <property type="project" value="TreeGrafter"/>
</dbReference>
<feature type="region of interest" description="Disordered" evidence="11">
    <location>
        <begin position="803"/>
        <end position="841"/>
    </location>
</feature>
<dbReference type="GO" id="GO:0030870">
    <property type="term" value="C:Mre11 complex"/>
    <property type="evidence" value="ECO:0007669"/>
    <property type="project" value="TreeGrafter"/>
</dbReference>
<keyword evidence="10" id="KW-0175">Coiled coil</keyword>
<sequence>MATLERLGVQGIRCFAPDHLEVIAFEKPLTVIVGHNGAGKTTVVECLKFATTGELPPCVDRGRGWVFDPRLLDAAEVKAQVRLRIHTKGGKELTVVRSMQLSQTVDRKGKTKATFKQLEPYLQLKDSATGQKASIGNKCADIDLQLPGLLGIHRAVLEHVVFCHQEESCWPLSDMQVLKKKFDQLFGATRYVKALESIRAIRKQHVSAAKDRQHDLQLVAAHRRQARLLLRQLEEARALETEEEEQLRLTKAALETHASLLRSGEEAKEQEDEIKRNLQVASQLVQRLAAELADQQERQERERREEKERERQRRRTARIRLAERRRQEIERVEDSISRREQERDEAERARQAEEDEERLWQKEEEEEEKFRVAVEQESYRELVELAKDIEQQFAAKKDRLAALEGELQARENESSALTERLHAEQDRTAEAIRAEERRNGAAKERRRILEKLFKVLRGDCHAQEHDDEEEETFQRFASRSDREILEDVETQMKKLQNEKEVQGRDAMRVTEVLKLEARQLQEACSSLHAVVGAGDDCMQRWREELASLQDRKARRRKKEELERDIRGVAEEEERQRREEEAGSQTCAAKISEMEAALKRADEDLQKLRGRRRLLERRRRVAEEQKERQMQLQLARQRIHDLEKEITEKEAKFLQEFQEVRDDLETEDSPLLHFGGTFEEAATLVASAASRKEAEKAREHHRTVSASLNSCRGQAELGASSLRALLLPFCHNLLRAASFSSQSFSAQSSSPASSPPGSSPSPAAPVASASGRQGDASEERPARSSAWPPHLGLLLKETVRREREWGRDPSRRLVPSASTSSSLSPSSASAVSSSGSGDVRPEEDALCADARALLEIYEEGRRSRAEADVAREDDALKREAGHWVALYAISEAGGTNRLDCLVPHGWLRQLAKESEEASACALCRRAFLTRDELEKTMNEIEQRLQALPQQVRDAETRQREIQKQLDALQEERLLMATLAKQKEEIAQKTTFLQTLRQNLHHLKGQVQAAARRAEEAERREEKIKKLVDASESLREVKTVGRQKARGELEMKEAQLREAVAAVAGDAGFEAMDETGSPLDLQSITKEFEACDEEQSKLYTLRDATQARLNEAVRQRFVQQQRKEELRRRREDLRREEEELESLEHQISKTVDAMQAKERELPAQRRELASLERRLQEKNEQLRREEQRRGDTLRAVDASVEELSEQQRRLGEATHAVRQAEAALREIREKKSTLAAELGRLQAKREEVNADISRMKKANEEQQKACARGQRFLTIVKNKVALLHRENELEQEKKKIDALAQQLRDGRRRRFTGASGRDGEDEEREEGTEDGEEGGGLEHELRELRRKCEAEKEKKARLEGSLVTRRERVKEIEKELAGSAVYNDVEEKYRSALVDAEIEAMAAKDLDRYHRALDKALMKYHSMKMQEINATMKELWQTMYTGHDIDFIAIRSDTEEQTAGAPTSLFGNASSSASAPAAGQRSYNYRVVMVKGGVELDMRGRCSAGQKILASLIIRLALAETFCVHCGVLALDEPTTNLDRFNCESLAKALAALVEARRTSASFQLILITHDEQFVMKLARHGLCDKFYKITKALSGDSRITCCDIQGF</sequence>
<evidence type="ECO:0000259" key="12">
    <source>
        <dbReference type="Pfam" id="PF13476"/>
    </source>
</evidence>
<evidence type="ECO:0000256" key="4">
    <source>
        <dbReference type="ARBA" id="ARBA00009439"/>
    </source>
</evidence>
<keyword evidence="6" id="KW-0479">Metal-binding</keyword>
<accession>A0A7J6K2J6</accession>
<keyword evidence="7" id="KW-0862">Zinc</keyword>
<dbReference type="InterPro" id="IPR038729">
    <property type="entry name" value="Rad50/SbcC_AAA"/>
</dbReference>
<evidence type="ECO:0000256" key="10">
    <source>
        <dbReference type="SAM" id="Coils"/>
    </source>
</evidence>
<keyword evidence="8" id="KW-0539">Nucleus</keyword>
<evidence type="ECO:0000256" key="7">
    <source>
        <dbReference type="ARBA" id="ARBA00022833"/>
    </source>
</evidence>
<feature type="coiled-coil region" evidence="10">
    <location>
        <begin position="538"/>
        <end position="651"/>
    </location>
</feature>
<feature type="domain" description="Rad50/SbcC-type AAA" evidence="12">
    <location>
        <begin position="6"/>
        <end position="245"/>
    </location>
</feature>
<dbReference type="Pfam" id="PF13476">
    <property type="entry name" value="AAA_23"/>
    <property type="match status" value="1"/>
</dbReference>
<dbReference type="Gene3D" id="3.40.50.300">
    <property type="entry name" value="P-loop containing nucleotide triphosphate hydrolases"/>
    <property type="match status" value="2"/>
</dbReference>
<evidence type="ECO:0000313" key="14">
    <source>
        <dbReference type="Proteomes" id="UP000557509"/>
    </source>
</evidence>
<feature type="coiled-coil region" evidence="10">
    <location>
        <begin position="478"/>
        <end position="505"/>
    </location>
</feature>
<evidence type="ECO:0000256" key="11">
    <source>
        <dbReference type="SAM" id="MobiDB-lite"/>
    </source>
</evidence>
<name>A0A7J6K2J6_TOXGO</name>
<evidence type="ECO:0000256" key="6">
    <source>
        <dbReference type="ARBA" id="ARBA00022723"/>
    </source>
</evidence>
<evidence type="ECO:0000256" key="9">
    <source>
        <dbReference type="ARBA" id="ARBA00049360"/>
    </source>
</evidence>
<keyword evidence="5" id="KW-0158">Chromosome</keyword>
<dbReference type="GO" id="GO:0006302">
    <property type="term" value="P:double-strand break repair"/>
    <property type="evidence" value="ECO:0007669"/>
    <property type="project" value="InterPro"/>
</dbReference>
<dbReference type="GO" id="GO:0046872">
    <property type="term" value="F:metal ion binding"/>
    <property type="evidence" value="ECO:0007669"/>
    <property type="project" value="UniProtKB-KW"/>
</dbReference>
<dbReference type="VEuPathDB" id="ToxoDB:TGME49_257180"/>
<proteinExistence type="inferred from homology"/>
<keyword evidence="14" id="KW-1185">Reference proteome</keyword>
<comment type="catalytic activity">
    <reaction evidence="9">
        <text>ATP + H2O = ADP + phosphate + H(+)</text>
        <dbReference type="Rhea" id="RHEA:13065"/>
        <dbReference type="ChEBI" id="CHEBI:15377"/>
        <dbReference type="ChEBI" id="CHEBI:15378"/>
        <dbReference type="ChEBI" id="CHEBI:30616"/>
        <dbReference type="ChEBI" id="CHEBI:43474"/>
        <dbReference type="ChEBI" id="CHEBI:456216"/>
    </reaction>
</comment>
<dbReference type="EMBL" id="JAAUHK010000194">
    <property type="protein sequence ID" value="KAF4641448.1"/>
    <property type="molecule type" value="Genomic_DNA"/>
</dbReference>
<dbReference type="Proteomes" id="UP000557509">
    <property type="component" value="Unassembled WGS sequence"/>
</dbReference>
<feature type="compositionally biased region" description="Acidic residues" evidence="11">
    <location>
        <begin position="1317"/>
        <end position="1333"/>
    </location>
</feature>
<evidence type="ECO:0000256" key="8">
    <source>
        <dbReference type="ARBA" id="ARBA00023242"/>
    </source>
</evidence>
<evidence type="ECO:0000256" key="5">
    <source>
        <dbReference type="ARBA" id="ARBA00022454"/>
    </source>
</evidence>
<dbReference type="GO" id="GO:0007004">
    <property type="term" value="P:telomere maintenance via telomerase"/>
    <property type="evidence" value="ECO:0007669"/>
    <property type="project" value="TreeGrafter"/>
</dbReference>
<dbReference type="GO" id="GO:0043047">
    <property type="term" value="F:single-stranded telomeric DNA binding"/>
    <property type="evidence" value="ECO:0007669"/>
    <property type="project" value="TreeGrafter"/>
</dbReference>
<feature type="coiled-coil region" evidence="10">
    <location>
        <begin position="922"/>
        <end position="1060"/>
    </location>
</feature>
<dbReference type="GO" id="GO:0051880">
    <property type="term" value="F:G-quadruplex DNA binding"/>
    <property type="evidence" value="ECO:0007669"/>
    <property type="project" value="TreeGrafter"/>
</dbReference>
<evidence type="ECO:0000313" key="13">
    <source>
        <dbReference type="EMBL" id="KAF4641448.1"/>
    </source>
</evidence>
<dbReference type="GO" id="GO:0000794">
    <property type="term" value="C:condensed nuclear chromosome"/>
    <property type="evidence" value="ECO:0007669"/>
    <property type="project" value="TreeGrafter"/>
</dbReference>
<feature type="compositionally biased region" description="Pro residues" evidence="11">
    <location>
        <begin position="752"/>
        <end position="762"/>
    </location>
</feature>
<evidence type="ECO:0000256" key="2">
    <source>
        <dbReference type="ARBA" id="ARBA00004123"/>
    </source>
</evidence>
<evidence type="ECO:0000256" key="1">
    <source>
        <dbReference type="ARBA" id="ARBA00001947"/>
    </source>
</evidence>
<dbReference type="GO" id="GO:0000722">
    <property type="term" value="P:telomere maintenance via recombination"/>
    <property type="evidence" value="ECO:0007669"/>
    <property type="project" value="TreeGrafter"/>
</dbReference>
<feature type="region of interest" description="Disordered" evidence="11">
    <location>
        <begin position="1305"/>
        <end position="1338"/>
    </location>
</feature>
<organism evidence="13 14">
    <name type="scientific">Toxoplasma gondii</name>
    <dbReference type="NCBI Taxonomy" id="5811"/>
    <lineage>
        <taxon>Eukaryota</taxon>
        <taxon>Sar</taxon>
        <taxon>Alveolata</taxon>
        <taxon>Apicomplexa</taxon>
        <taxon>Conoidasida</taxon>
        <taxon>Coccidia</taxon>
        <taxon>Eucoccidiorida</taxon>
        <taxon>Eimeriorina</taxon>
        <taxon>Sarcocystidae</taxon>
        <taxon>Toxoplasma</taxon>
    </lineage>
</organism>
<dbReference type="SUPFAM" id="SSF52540">
    <property type="entry name" value="P-loop containing nucleoside triphosphate hydrolases"/>
    <property type="match status" value="2"/>
</dbReference>
<feature type="region of interest" description="Disordered" evidence="11">
    <location>
        <begin position="743"/>
        <end position="789"/>
    </location>
</feature>
<comment type="subcellular location">
    <subcellularLocation>
        <location evidence="3">Chromosome</location>
    </subcellularLocation>
    <subcellularLocation>
        <location evidence="2">Nucleus</location>
    </subcellularLocation>
</comment>
<comment type="cofactor">
    <cofactor evidence="1">
        <name>Zn(2+)</name>
        <dbReference type="ChEBI" id="CHEBI:29105"/>
    </cofactor>
</comment>
<evidence type="ECO:0000256" key="3">
    <source>
        <dbReference type="ARBA" id="ARBA00004286"/>
    </source>
</evidence>
<feature type="compositionally biased region" description="Low complexity" evidence="11">
    <location>
        <begin position="811"/>
        <end position="836"/>
    </location>
</feature>
<gene>
    <name evidence="13" type="ORF">TGRH88_072580</name>
</gene>
<comment type="caution">
    <text evidence="13">The sequence shown here is derived from an EMBL/GenBank/DDBJ whole genome shotgun (WGS) entry which is preliminary data.</text>
</comment>
<comment type="similarity">
    <text evidence="4">Belongs to the SMC family. RAD50 subfamily.</text>
</comment>